<dbReference type="InterPro" id="IPR052563">
    <property type="entry name" value="FliK"/>
</dbReference>
<dbReference type="KEGG" id="meiy:MIN45_P0526"/>
<reference evidence="7" key="1">
    <citation type="journal article" date="2024" name="Int. J. Syst. Evol. Microbiol.">
        <title>Methylomarinovum tepidoasis sp. nov., a moderately thermophilic methanotroph of the family Methylothermaceae isolated from a deep-sea hydrothermal field.</title>
        <authorList>
            <person name="Hirayama H."/>
            <person name="Takaki Y."/>
            <person name="Abe M."/>
            <person name="Miyazaki M."/>
            <person name="Uematsu K."/>
            <person name="Matsui Y."/>
            <person name="Takai K."/>
        </authorList>
    </citation>
    <scope>NUCLEOTIDE SEQUENCE [LARGE SCALE GENOMIC DNA]</scope>
    <source>
        <strain evidence="7">IN45</strain>
    </source>
</reference>
<dbReference type="InterPro" id="IPR038610">
    <property type="entry name" value="FliK-like_C_sf"/>
</dbReference>
<dbReference type="AlphaFoldDB" id="A0AAU9CPE4"/>
<gene>
    <name evidence="6" type="ORF">MIN45_P0526</name>
</gene>
<feature type="region of interest" description="Disordered" evidence="4">
    <location>
        <begin position="227"/>
        <end position="251"/>
    </location>
</feature>
<organism evidence="6 7">
    <name type="scientific">Methylomarinovum tepidoasis</name>
    <dbReference type="NCBI Taxonomy" id="2840183"/>
    <lineage>
        <taxon>Bacteria</taxon>
        <taxon>Pseudomonadati</taxon>
        <taxon>Pseudomonadota</taxon>
        <taxon>Gammaproteobacteria</taxon>
        <taxon>Methylococcales</taxon>
        <taxon>Methylothermaceae</taxon>
        <taxon>Methylomarinovum</taxon>
    </lineage>
</organism>
<accession>A0AAU9CPE4</accession>
<proteinExistence type="inferred from homology"/>
<comment type="similarity">
    <text evidence="2">Belongs to the FliK family.</text>
</comment>
<evidence type="ECO:0000313" key="7">
    <source>
        <dbReference type="Proteomes" id="UP001321450"/>
    </source>
</evidence>
<sequence length="428" mass="46151">MLQLDASGLLASLVSGLMPETGGLAAGGQETPADGFRQLLLDHLEEIVASVQEGQPGLDNPNLQSWLQDFGVPAEELQQPDFLAQLDALRHYLEALIPQAQTPAEVTVPGERTLGEWFSDKDTDENQDGDVLSDTVADSIPLPLEAVRDDGLEAVRFVAFESEERETATVDVESEDATSRSPVPEVAAAMPMPLSSGEDARSEPEAPVRMNQVSSLTVTMEPAGREVEHSAMGDDSQPSVAPPGQSDMEGGTMPFRLPLEGQIPRSPLPGGQAFAPPADIVVDRPVGHPGWGDELGERLVWMADRSLQVAELRVHPRHLGPVEVRIQIQDDQTHIQFNAQHAVVREAIEAALPRLREALAAQQMTLGQVEVSADAWQGQEQSPAQQDTSRHHDRRSEALTAMGSGEESLQANEDAPKAMGNRLVSLYA</sequence>
<dbReference type="GO" id="GO:0044780">
    <property type="term" value="P:bacterial-type flagellum assembly"/>
    <property type="evidence" value="ECO:0007669"/>
    <property type="project" value="InterPro"/>
</dbReference>
<dbReference type="PRINTS" id="PR01007">
    <property type="entry name" value="FLGHOOKFLIK"/>
</dbReference>
<dbReference type="Proteomes" id="UP001321450">
    <property type="component" value="Chromosome"/>
</dbReference>
<dbReference type="RefSeq" id="WP_286293229.1">
    <property type="nucleotide sequence ID" value="NZ_AP024718.1"/>
</dbReference>
<dbReference type="Gene3D" id="3.30.750.140">
    <property type="match status" value="1"/>
</dbReference>
<dbReference type="InterPro" id="IPR021136">
    <property type="entry name" value="Flagellar_hook_control-like_C"/>
</dbReference>
<evidence type="ECO:0000256" key="2">
    <source>
        <dbReference type="ARBA" id="ARBA00009149"/>
    </source>
</evidence>
<dbReference type="EMBL" id="AP024718">
    <property type="protein sequence ID" value="BCX88158.1"/>
    <property type="molecule type" value="Genomic_DNA"/>
</dbReference>
<dbReference type="PANTHER" id="PTHR37533">
    <property type="entry name" value="FLAGELLAR HOOK-LENGTH CONTROL PROTEIN"/>
    <property type="match status" value="1"/>
</dbReference>
<evidence type="ECO:0000256" key="1">
    <source>
        <dbReference type="ARBA" id="ARBA00003944"/>
    </source>
</evidence>
<name>A0AAU9CPE4_9GAMM</name>
<evidence type="ECO:0000256" key="3">
    <source>
        <dbReference type="ARBA" id="ARBA00022795"/>
    </source>
</evidence>
<evidence type="ECO:0000256" key="4">
    <source>
        <dbReference type="SAM" id="MobiDB-lite"/>
    </source>
</evidence>
<feature type="domain" description="Flagellar hook-length control protein-like C-terminal" evidence="5">
    <location>
        <begin position="297"/>
        <end position="375"/>
    </location>
</feature>
<keyword evidence="7" id="KW-1185">Reference proteome</keyword>
<evidence type="ECO:0000259" key="5">
    <source>
        <dbReference type="Pfam" id="PF02120"/>
    </source>
</evidence>
<dbReference type="CDD" id="cd17470">
    <property type="entry name" value="T3SS_Flik_C"/>
    <property type="match status" value="1"/>
</dbReference>
<evidence type="ECO:0000313" key="6">
    <source>
        <dbReference type="EMBL" id="BCX88158.1"/>
    </source>
</evidence>
<keyword evidence="3" id="KW-1005">Bacterial flagellum biogenesis</keyword>
<feature type="region of interest" description="Disordered" evidence="4">
    <location>
        <begin position="374"/>
        <end position="396"/>
    </location>
</feature>
<dbReference type="GO" id="GO:0009424">
    <property type="term" value="C:bacterial-type flagellum hook"/>
    <property type="evidence" value="ECO:0007669"/>
    <property type="project" value="InterPro"/>
</dbReference>
<dbReference type="Pfam" id="PF02120">
    <property type="entry name" value="Flg_hook"/>
    <property type="match status" value="1"/>
</dbReference>
<feature type="compositionally biased region" description="Polar residues" evidence="4">
    <location>
        <begin position="378"/>
        <end position="387"/>
    </location>
</feature>
<protein>
    <recommendedName>
        <fullName evidence="5">Flagellar hook-length control protein-like C-terminal domain-containing protein</fullName>
    </recommendedName>
</protein>
<comment type="function">
    <text evidence="1">Controls the length of the flagellar hook.</text>
</comment>
<dbReference type="PANTHER" id="PTHR37533:SF2">
    <property type="entry name" value="FLAGELLAR HOOK-LENGTH CONTROL PROTEIN"/>
    <property type="match status" value="1"/>
</dbReference>
<dbReference type="InterPro" id="IPR001635">
    <property type="entry name" value="Flag_hook_Flik"/>
</dbReference>